<dbReference type="RefSeq" id="WP_141002792.1">
    <property type="nucleotide sequence ID" value="NZ_BAAAOR010000039.1"/>
</dbReference>
<dbReference type="Gene3D" id="2.70.150.10">
    <property type="entry name" value="Calcium-transporting ATPase, cytoplasmic transduction domain A"/>
    <property type="match status" value="1"/>
</dbReference>
<gene>
    <name evidence="11" type="ORF">GCM10009788_51180</name>
</gene>
<sequence length="827" mass="85419">MATDTEGLTTRAARDRLRRFGANTLPPQPRRSLAGRVLEQVRDPMIVLLVAAALLATFLGDGASTVIIVAVVVFNTTAGVVQQVRAERAIAALHDLVAPQARVRRDGRFEAVPVAEVVPGDVVALTAGDVVPADGVLGDARDLQVDESRMTGESLPVARATGETVTGGTQVTRGRAIATVVRTGADSGIGRIATALTTGLPPRTPLQRRLARLSRLLVTTVAALTAVVVAVGLVQGRSVPEMVIVGLSLAVAAVPESLPAVVAVALALGARRMAARNAVVSSLPAVETLGSVTVVATDKTGTITEGVMVAEEVWTPGGTYAVTSAGYAPDGRIEPVGPAGDPAGLELLLRDVRLCNDAELREQEQGWSVVGDPLEGALLALAAKSPQQDEDPAERWPRVAEQPFDHRTRRMTTVHRDADGTELRVTKGAPEAVLDLVAPGPDAAAATSWAERTAGRGYRVIAVADARTETGRPPSCPRLAGLVAIGDPPRQRAPEVVRALGEAGIRVILVTGDHARTAQAIAHRVGIASDGDWVVEGTGPTGGTGTGRLTVFARVRPEQKLDLVEALQDDGEIVAMLGDGVNDAPALRRADIGVAAGLGGTEVAKQAADLVLMDDDLGTVVAAVEEGRRVFANIRAFLTYAISGGLAEVAVMLLGPVLGLALPLLPGQILWINLLTHGLTGVAFGAEPADPRDMRRPPRPPSEAVLTRQSMLTLGVAALMLTVTSLVAGLAASGPDAALRTAIFACLGLGQLGVALALRARHPGRSLRERGLELALVVAAVLQLAAVQAGPLQALLGTTGLSWGMLGTVVALATLPGLVVRGFLGQR</sequence>
<evidence type="ECO:0000259" key="10">
    <source>
        <dbReference type="SMART" id="SM00831"/>
    </source>
</evidence>
<name>A0ABN2BJJ9_9ACTN</name>
<dbReference type="SFLD" id="SFLDS00003">
    <property type="entry name" value="Haloacid_Dehalogenase"/>
    <property type="match status" value="1"/>
</dbReference>
<dbReference type="Gene3D" id="3.40.1110.10">
    <property type="entry name" value="Calcium-transporting ATPase, cytoplasmic domain N"/>
    <property type="match status" value="1"/>
</dbReference>
<dbReference type="PRINTS" id="PR00120">
    <property type="entry name" value="HATPASE"/>
</dbReference>
<dbReference type="Pfam" id="PF00702">
    <property type="entry name" value="Hydrolase"/>
    <property type="match status" value="1"/>
</dbReference>
<evidence type="ECO:0000256" key="5">
    <source>
        <dbReference type="ARBA" id="ARBA00022967"/>
    </source>
</evidence>
<keyword evidence="12" id="KW-1185">Reference proteome</keyword>
<dbReference type="InterPro" id="IPR036412">
    <property type="entry name" value="HAD-like_sf"/>
</dbReference>
<dbReference type="SUPFAM" id="SSF81660">
    <property type="entry name" value="Metal cation-transporting ATPase, ATP-binding domain N"/>
    <property type="match status" value="1"/>
</dbReference>
<keyword evidence="6 9" id="KW-1133">Transmembrane helix</keyword>
<dbReference type="PROSITE" id="PS00154">
    <property type="entry name" value="ATPASE_E1_E2"/>
    <property type="match status" value="1"/>
</dbReference>
<feature type="transmembrane region" description="Helical" evidence="9">
    <location>
        <begin position="242"/>
        <end position="268"/>
    </location>
</feature>
<dbReference type="InterPro" id="IPR023299">
    <property type="entry name" value="ATPase_P-typ_cyto_dom_N"/>
</dbReference>
<evidence type="ECO:0000256" key="8">
    <source>
        <dbReference type="ARBA" id="ARBA00049360"/>
    </source>
</evidence>
<feature type="transmembrane region" description="Helical" evidence="9">
    <location>
        <begin position="737"/>
        <end position="758"/>
    </location>
</feature>
<evidence type="ECO:0000256" key="3">
    <source>
        <dbReference type="ARBA" id="ARBA00022741"/>
    </source>
</evidence>
<feature type="transmembrane region" description="Helical" evidence="9">
    <location>
        <begin position="46"/>
        <end position="74"/>
    </location>
</feature>
<dbReference type="SMART" id="SM00831">
    <property type="entry name" value="Cation_ATPase_N"/>
    <property type="match status" value="1"/>
</dbReference>
<feature type="transmembrane region" description="Helical" evidence="9">
    <location>
        <begin position="710"/>
        <end position="731"/>
    </location>
</feature>
<evidence type="ECO:0000256" key="6">
    <source>
        <dbReference type="ARBA" id="ARBA00022989"/>
    </source>
</evidence>
<feature type="transmembrane region" description="Helical" evidence="9">
    <location>
        <begin position="801"/>
        <end position="824"/>
    </location>
</feature>
<dbReference type="InterPro" id="IPR059000">
    <property type="entry name" value="ATPase_P-type_domA"/>
</dbReference>
<dbReference type="Pfam" id="PF00689">
    <property type="entry name" value="Cation_ATPase_C"/>
    <property type="match status" value="1"/>
</dbReference>
<evidence type="ECO:0000256" key="7">
    <source>
        <dbReference type="ARBA" id="ARBA00023136"/>
    </source>
</evidence>
<dbReference type="Gene3D" id="1.20.1110.10">
    <property type="entry name" value="Calcium-transporting ATPase, transmembrane domain"/>
    <property type="match status" value="1"/>
</dbReference>
<dbReference type="SUPFAM" id="SSF56784">
    <property type="entry name" value="HAD-like"/>
    <property type="match status" value="1"/>
</dbReference>
<keyword evidence="7 9" id="KW-0472">Membrane</keyword>
<organism evidence="11 12">
    <name type="scientific">Nocardioides humi</name>
    <dbReference type="NCBI Taxonomy" id="449461"/>
    <lineage>
        <taxon>Bacteria</taxon>
        <taxon>Bacillati</taxon>
        <taxon>Actinomycetota</taxon>
        <taxon>Actinomycetes</taxon>
        <taxon>Propionibacteriales</taxon>
        <taxon>Nocardioidaceae</taxon>
        <taxon>Nocardioides</taxon>
    </lineage>
</organism>
<evidence type="ECO:0000256" key="2">
    <source>
        <dbReference type="ARBA" id="ARBA00022692"/>
    </source>
</evidence>
<dbReference type="InterPro" id="IPR044492">
    <property type="entry name" value="P_typ_ATPase_HD_dom"/>
</dbReference>
<evidence type="ECO:0000256" key="4">
    <source>
        <dbReference type="ARBA" id="ARBA00022840"/>
    </source>
</evidence>
<dbReference type="PANTHER" id="PTHR42861">
    <property type="entry name" value="CALCIUM-TRANSPORTING ATPASE"/>
    <property type="match status" value="1"/>
</dbReference>
<dbReference type="InterPro" id="IPR023214">
    <property type="entry name" value="HAD_sf"/>
</dbReference>
<evidence type="ECO:0000313" key="12">
    <source>
        <dbReference type="Proteomes" id="UP001500842"/>
    </source>
</evidence>
<keyword evidence="5" id="KW-1278">Translocase</keyword>
<comment type="caution">
    <text evidence="11">The sequence shown here is derived from an EMBL/GenBank/DDBJ whole genome shotgun (WGS) entry which is preliminary data.</text>
</comment>
<feature type="transmembrane region" description="Helical" evidence="9">
    <location>
        <begin position="668"/>
        <end position="689"/>
    </location>
</feature>
<dbReference type="InterPro" id="IPR018303">
    <property type="entry name" value="ATPase_P-typ_P_site"/>
</dbReference>
<dbReference type="InterPro" id="IPR006068">
    <property type="entry name" value="ATPase_P-typ_cation-transptr_C"/>
</dbReference>
<feature type="transmembrane region" description="Helical" evidence="9">
    <location>
        <begin position="216"/>
        <end position="236"/>
    </location>
</feature>
<dbReference type="Pfam" id="PF00122">
    <property type="entry name" value="E1-E2_ATPase"/>
    <property type="match status" value="1"/>
</dbReference>
<accession>A0ABN2BJJ9</accession>
<protein>
    <submittedName>
        <fullName evidence="11">HAD-IC family P-type ATPase</fullName>
    </submittedName>
</protein>
<dbReference type="Proteomes" id="UP001500842">
    <property type="component" value="Unassembled WGS sequence"/>
</dbReference>
<evidence type="ECO:0000313" key="11">
    <source>
        <dbReference type="EMBL" id="GAA1542348.1"/>
    </source>
</evidence>
<dbReference type="InterPro" id="IPR001757">
    <property type="entry name" value="P_typ_ATPase"/>
</dbReference>
<dbReference type="Gene3D" id="3.40.50.1000">
    <property type="entry name" value="HAD superfamily/HAD-like"/>
    <property type="match status" value="1"/>
</dbReference>
<reference evidence="11 12" key="1">
    <citation type="journal article" date="2019" name="Int. J. Syst. Evol. Microbiol.">
        <title>The Global Catalogue of Microorganisms (GCM) 10K type strain sequencing project: providing services to taxonomists for standard genome sequencing and annotation.</title>
        <authorList>
            <consortium name="The Broad Institute Genomics Platform"/>
            <consortium name="The Broad Institute Genome Sequencing Center for Infectious Disease"/>
            <person name="Wu L."/>
            <person name="Ma J."/>
        </authorList>
    </citation>
    <scope>NUCLEOTIDE SEQUENCE [LARGE SCALE GENOMIC DNA]</scope>
    <source>
        <strain evidence="11 12">JCM 14942</strain>
    </source>
</reference>
<evidence type="ECO:0000256" key="1">
    <source>
        <dbReference type="ARBA" id="ARBA00004651"/>
    </source>
</evidence>
<proteinExistence type="predicted"/>
<evidence type="ECO:0000256" key="9">
    <source>
        <dbReference type="SAM" id="Phobius"/>
    </source>
</evidence>
<dbReference type="SFLD" id="SFLDG00002">
    <property type="entry name" value="C1.7:_P-type_atpase_like"/>
    <property type="match status" value="1"/>
</dbReference>
<keyword evidence="2 9" id="KW-0812">Transmembrane</keyword>
<dbReference type="SUPFAM" id="SSF81653">
    <property type="entry name" value="Calcium ATPase, transduction domain A"/>
    <property type="match status" value="1"/>
</dbReference>
<dbReference type="InterPro" id="IPR023298">
    <property type="entry name" value="ATPase_P-typ_TM_dom_sf"/>
</dbReference>
<comment type="subcellular location">
    <subcellularLocation>
        <location evidence="1">Cell membrane</location>
        <topology evidence="1">Multi-pass membrane protein</topology>
    </subcellularLocation>
</comment>
<dbReference type="NCBIfam" id="TIGR01494">
    <property type="entry name" value="ATPase_P-type"/>
    <property type="match status" value="2"/>
</dbReference>
<dbReference type="SFLD" id="SFLDF00027">
    <property type="entry name" value="p-type_atpase"/>
    <property type="match status" value="1"/>
</dbReference>
<dbReference type="InterPro" id="IPR004014">
    <property type="entry name" value="ATPase_P-typ_cation-transptr_N"/>
</dbReference>
<dbReference type="SUPFAM" id="SSF81665">
    <property type="entry name" value="Calcium ATPase, transmembrane domain M"/>
    <property type="match status" value="1"/>
</dbReference>
<comment type="catalytic activity">
    <reaction evidence="8">
        <text>ATP + H2O = ADP + phosphate + H(+)</text>
        <dbReference type="Rhea" id="RHEA:13065"/>
        <dbReference type="ChEBI" id="CHEBI:15377"/>
        <dbReference type="ChEBI" id="CHEBI:15378"/>
        <dbReference type="ChEBI" id="CHEBI:30616"/>
        <dbReference type="ChEBI" id="CHEBI:43474"/>
        <dbReference type="ChEBI" id="CHEBI:456216"/>
    </reaction>
</comment>
<keyword evidence="3" id="KW-0547">Nucleotide-binding</keyword>
<feature type="transmembrane region" description="Helical" evidence="9">
    <location>
        <begin position="770"/>
        <end position="789"/>
    </location>
</feature>
<keyword evidence="4" id="KW-0067">ATP-binding</keyword>
<dbReference type="Pfam" id="PF00690">
    <property type="entry name" value="Cation_ATPase_N"/>
    <property type="match status" value="1"/>
</dbReference>
<dbReference type="EMBL" id="BAAAOR010000039">
    <property type="protein sequence ID" value="GAA1542348.1"/>
    <property type="molecule type" value="Genomic_DNA"/>
</dbReference>
<dbReference type="InterPro" id="IPR008250">
    <property type="entry name" value="ATPase_P-typ_transduc_dom_A_sf"/>
</dbReference>
<feature type="transmembrane region" description="Helical" evidence="9">
    <location>
        <begin position="637"/>
        <end position="662"/>
    </location>
</feature>
<feature type="domain" description="Cation-transporting P-type ATPase N-terminal" evidence="10">
    <location>
        <begin position="1"/>
        <end position="61"/>
    </location>
</feature>
<dbReference type="PRINTS" id="PR00119">
    <property type="entry name" value="CATATPASE"/>
</dbReference>